<evidence type="ECO:0000313" key="3">
    <source>
        <dbReference type="Proteomes" id="UP001501842"/>
    </source>
</evidence>
<dbReference type="GO" id="GO:0016874">
    <property type="term" value="F:ligase activity"/>
    <property type="evidence" value="ECO:0007669"/>
    <property type="project" value="UniProtKB-KW"/>
</dbReference>
<dbReference type="InterPro" id="IPR045864">
    <property type="entry name" value="aa-tRNA-synth_II/BPL/LPL"/>
</dbReference>
<accession>A0ABN3U589</accession>
<dbReference type="InterPro" id="IPR002314">
    <property type="entry name" value="aa-tRNA-synt_IIb"/>
</dbReference>
<reference evidence="2 3" key="1">
    <citation type="journal article" date="2019" name="Int. J. Syst. Evol. Microbiol.">
        <title>The Global Catalogue of Microorganisms (GCM) 10K type strain sequencing project: providing services to taxonomists for standard genome sequencing and annotation.</title>
        <authorList>
            <consortium name="The Broad Institute Genomics Platform"/>
            <consortium name="The Broad Institute Genome Sequencing Center for Infectious Disease"/>
            <person name="Wu L."/>
            <person name="Ma J."/>
        </authorList>
    </citation>
    <scope>NUCLEOTIDE SEQUENCE [LARGE SCALE GENOMIC DNA]</scope>
    <source>
        <strain evidence="2 3">JCM 8201</strain>
    </source>
</reference>
<dbReference type="Pfam" id="PF00587">
    <property type="entry name" value="tRNA-synt_2b"/>
    <property type="match status" value="1"/>
</dbReference>
<dbReference type="SUPFAM" id="SSF55681">
    <property type="entry name" value="Class II aaRS and biotin synthetases"/>
    <property type="match status" value="1"/>
</dbReference>
<keyword evidence="3" id="KW-1185">Reference proteome</keyword>
<proteinExistence type="predicted"/>
<gene>
    <name evidence="2" type="ORF">GCM10010439_22020</name>
</gene>
<protein>
    <submittedName>
        <fullName evidence="2">Amino acid--[acyl-carrier-protein] ligase</fullName>
    </submittedName>
</protein>
<dbReference type="Proteomes" id="UP001501842">
    <property type="component" value="Unassembled WGS sequence"/>
</dbReference>
<evidence type="ECO:0000313" key="2">
    <source>
        <dbReference type="EMBL" id="GAA2724427.1"/>
    </source>
</evidence>
<dbReference type="EMBL" id="BAAATZ010000007">
    <property type="protein sequence ID" value="GAA2724427.1"/>
    <property type="molecule type" value="Genomic_DNA"/>
</dbReference>
<evidence type="ECO:0000259" key="1">
    <source>
        <dbReference type="Pfam" id="PF00587"/>
    </source>
</evidence>
<keyword evidence="2" id="KW-0436">Ligase</keyword>
<comment type="caution">
    <text evidence="2">The sequence shown here is derived from an EMBL/GenBank/DDBJ whole genome shotgun (WGS) entry which is preliminary data.</text>
</comment>
<dbReference type="Gene3D" id="3.30.930.10">
    <property type="entry name" value="Bira Bifunctional Protein, Domain 2"/>
    <property type="match status" value="1"/>
</dbReference>
<sequence>MPSPISADPAARTRDGLATLGPEAVALRTALEELFTSWAADCGAQARLYPPLMRVEDLHRIDYFQNFPHLAITGSGLRPEALEKQGREPAIPAGDLLDASYALPSAACYNVYFDRAGTEVAEPLKVTTVATCFRREDHYDGLRRLLGFSMREIVCVGDRESVLAHLAEFKTRLLEYFTRIGLPVEVEAASDPFFDSGGARALMSQLFPTKEEFVFGGSLAIASVNFHRNFFGERCDLRLPDGSPAFSGCVAFGIERWISALTGHFDLSPEALREHVGGT</sequence>
<feature type="domain" description="Aminoacyl-tRNA synthetase class II (G/ P/ S/T)" evidence="1">
    <location>
        <begin position="108"/>
        <end position="263"/>
    </location>
</feature>
<organism evidence="2 3">
    <name type="scientific">Actinocorallia aurantiaca</name>
    <dbReference type="NCBI Taxonomy" id="46204"/>
    <lineage>
        <taxon>Bacteria</taxon>
        <taxon>Bacillati</taxon>
        <taxon>Actinomycetota</taxon>
        <taxon>Actinomycetes</taxon>
        <taxon>Streptosporangiales</taxon>
        <taxon>Thermomonosporaceae</taxon>
        <taxon>Actinocorallia</taxon>
    </lineage>
</organism>
<dbReference type="RefSeq" id="WP_344450198.1">
    <property type="nucleotide sequence ID" value="NZ_BAAATZ010000007.1"/>
</dbReference>
<name>A0ABN3U589_9ACTN</name>